<dbReference type="InterPro" id="IPR035969">
    <property type="entry name" value="Rab-GAP_TBC_sf"/>
</dbReference>
<dbReference type="Proteomes" id="UP000827092">
    <property type="component" value="Unassembled WGS sequence"/>
</dbReference>
<evidence type="ECO:0000256" key="2">
    <source>
        <dbReference type="ARBA" id="ARBA00022553"/>
    </source>
</evidence>
<proteinExistence type="predicted"/>
<dbReference type="Gene3D" id="1.10.472.80">
    <property type="entry name" value="Ypt/Rab-GAP domain of gyp1p, domain 3"/>
    <property type="match status" value="1"/>
</dbReference>
<reference evidence="7 8" key="1">
    <citation type="journal article" date="2022" name="Nat. Ecol. Evol.">
        <title>A masculinizing supergene underlies an exaggerated male reproductive morph in a spider.</title>
        <authorList>
            <person name="Hendrickx F."/>
            <person name="De Corte Z."/>
            <person name="Sonet G."/>
            <person name="Van Belleghem S.M."/>
            <person name="Kostlbacher S."/>
            <person name="Vangestel C."/>
        </authorList>
    </citation>
    <scope>NUCLEOTIDE SEQUENCE [LARGE SCALE GENOMIC DNA]</scope>
    <source>
        <strain evidence="7">W744_W776</strain>
    </source>
</reference>
<feature type="compositionally biased region" description="Basic and acidic residues" evidence="4">
    <location>
        <begin position="647"/>
        <end position="663"/>
    </location>
</feature>
<feature type="domain" description="PID" evidence="5">
    <location>
        <begin position="24"/>
        <end position="120"/>
    </location>
</feature>
<gene>
    <name evidence="7" type="ORF">JTE90_002537</name>
</gene>
<evidence type="ECO:0008006" key="9">
    <source>
        <dbReference type="Google" id="ProtNLM"/>
    </source>
</evidence>
<keyword evidence="8" id="KW-1185">Reference proteome</keyword>
<evidence type="ECO:0000256" key="4">
    <source>
        <dbReference type="SAM" id="MobiDB-lite"/>
    </source>
</evidence>
<protein>
    <recommendedName>
        <fullName evidence="9">TBC1 domain family member 1</fullName>
    </recommendedName>
</protein>
<dbReference type="InterPro" id="IPR050302">
    <property type="entry name" value="Rab_GAP_TBC_domain"/>
</dbReference>
<dbReference type="SUPFAM" id="SSF47923">
    <property type="entry name" value="Ypt/Rab-GAP domain of gyp1p"/>
    <property type="match status" value="2"/>
</dbReference>
<dbReference type="Gene3D" id="1.10.8.270">
    <property type="entry name" value="putative rabgap domain of human tbc1 domain family member 14 like domains"/>
    <property type="match status" value="1"/>
</dbReference>
<dbReference type="InterPro" id="IPR000195">
    <property type="entry name" value="Rab-GAP-TBC_dom"/>
</dbReference>
<dbReference type="Pfam" id="PF00566">
    <property type="entry name" value="RabGAP-TBC"/>
    <property type="match status" value="1"/>
</dbReference>
<keyword evidence="2" id="KW-0597">Phosphoprotein</keyword>
<feature type="coiled-coil region" evidence="3">
    <location>
        <begin position="1132"/>
        <end position="1187"/>
    </location>
</feature>
<evidence type="ECO:0000256" key="3">
    <source>
        <dbReference type="SAM" id="Coils"/>
    </source>
</evidence>
<keyword evidence="3" id="KW-0175">Coiled coil</keyword>
<feature type="compositionally biased region" description="Polar residues" evidence="4">
    <location>
        <begin position="636"/>
        <end position="646"/>
    </location>
</feature>
<dbReference type="InterPro" id="IPR021785">
    <property type="entry name" value="DUF3350"/>
</dbReference>
<evidence type="ECO:0000259" key="5">
    <source>
        <dbReference type="PROSITE" id="PS01179"/>
    </source>
</evidence>
<keyword evidence="1" id="KW-0343">GTPase activation</keyword>
<evidence type="ECO:0000313" key="7">
    <source>
        <dbReference type="EMBL" id="KAG8190930.1"/>
    </source>
</evidence>
<dbReference type="InterPro" id="IPR011993">
    <property type="entry name" value="PH-like_dom_sf"/>
</dbReference>
<dbReference type="InterPro" id="IPR006020">
    <property type="entry name" value="PTB/PI_dom"/>
</dbReference>
<comment type="caution">
    <text evidence="7">The sequence shown here is derived from an EMBL/GenBank/DDBJ whole genome shotgun (WGS) entry which is preliminary data.</text>
</comment>
<dbReference type="Pfam" id="PF11830">
    <property type="entry name" value="DUF3350"/>
    <property type="match status" value="1"/>
</dbReference>
<feature type="region of interest" description="Disordered" evidence="4">
    <location>
        <begin position="237"/>
        <end position="275"/>
    </location>
</feature>
<feature type="region of interest" description="Disordered" evidence="4">
    <location>
        <begin position="595"/>
        <end position="663"/>
    </location>
</feature>
<organism evidence="7 8">
    <name type="scientific">Oedothorax gibbosus</name>
    <dbReference type="NCBI Taxonomy" id="931172"/>
    <lineage>
        <taxon>Eukaryota</taxon>
        <taxon>Metazoa</taxon>
        <taxon>Ecdysozoa</taxon>
        <taxon>Arthropoda</taxon>
        <taxon>Chelicerata</taxon>
        <taxon>Arachnida</taxon>
        <taxon>Araneae</taxon>
        <taxon>Araneomorphae</taxon>
        <taxon>Entelegynae</taxon>
        <taxon>Araneoidea</taxon>
        <taxon>Linyphiidae</taxon>
        <taxon>Erigoninae</taxon>
        <taxon>Oedothorax</taxon>
    </lineage>
</organism>
<feature type="compositionally biased region" description="Polar residues" evidence="4">
    <location>
        <begin position="246"/>
        <end position="275"/>
    </location>
</feature>
<dbReference type="PANTHER" id="PTHR47219">
    <property type="entry name" value="RAB GTPASE-ACTIVATING PROTEIN 1-LIKE"/>
    <property type="match status" value="1"/>
</dbReference>
<dbReference type="PROSITE" id="PS01179">
    <property type="entry name" value="PID"/>
    <property type="match status" value="1"/>
</dbReference>
<dbReference type="SMART" id="SM00164">
    <property type="entry name" value="TBC"/>
    <property type="match status" value="1"/>
</dbReference>
<feature type="compositionally biased region" description="Basic and acidic residues" evidence="4">
    <location>
        <begin position="539"/>
        <end position="548"/>
    </location>
</feature>
<dbReference type="PANTHER" id="PTHR47219:SF16">
    <property type="entry name" value="GTPASE ACTIVATING PROTEIN"/>
    <property type="match status" value="1"/>
</dbReference>
<dbReference type="AlphaFoldDB" id="A0AAV6V2N7"/>
<evidence type="ECO:0000313" key="8">
    <source>
        <dbReference type="Proteomes" id="UP000827092"/>
    </source>
</evidence>
<dbReference type="CDD" id="cd00934">
    <property type="entry name" value="PTB"/>
    <property type="match status" value="1"/>
</dbReference>
<dbReference type="GO" id="GO:0005096">
    <property type="term" value="F:GTPase activator activity"/>
    <property type="evidence" value="ECO:0007669"/>
    <property type="project" value="UniProtKB-KW"/>
</dbReference>
<name>A0AAV6V2N7_9ARAC</name>
<feature type="compositionally biased region" description="Low complexity" evidence="4">
    <location>
        <begin position="604"/>
        <end position="621"/>
    </location>
</feature>
<evidence type="ECO:0000259" key="6">
    <source>
        <dbReference type="PROSITE" id="PS50086"/>
    </source>
</evidence>
<feature type="domain" description="Rab-GAP TBC" evidence="6">
    <location>
        <begin position="853"/>
        <end position="1044"/>
    </location>
</feature>
<dbReference type="SMART" id="SM00462">
    <property type="entry name" value="PTB"/>
    <property type="match status" value="2"/>
</dbReference>
<feature type="region of interest" description="Disordered" evidence="4">
    <location>
        <begin position="535"/>
        <end position="555"/>
    </location>
</feature>
<dbReference type="Gene3D" id="1.10.10.2750">
    <property type="match status" value="1"/>
</dbReference>
<dbReference type="EMBL" id="JAFNEN010000170">
    <property type="protein sequence ID" value="KAG8190930.1"/>
    <property type="molecule type" value="Genomic_DNA"/>
</dbReference>
<dbReference type="FunFam" id="1.10.8.270:FF:000001">
    <property type="entry name" value="TBC1 domain family member 1"/>
    <property type="match status" value="1"/>
</dbReference>
<dbReference type="Gene3D" id="2.30.29.30">
    <property type="entry name" value="Pleckstrin-homology domain (PH domain)/Phosphotyrosine-binding domain (PTB)"/>
    <property type="match status" value="2"/>
</dbReference>
<dbReference type="SUPFAM" id="SSF50729">
    <property type="entry name" value="PH domain-like"/>
    <property type="match status" value="2"/>
</dbReference>
<sequence length="1230" mass="139591">MPKVEYSRLQDSDVDCSSKYQRTFIARYYGRALVERWHTQPMLPWIIAEIQRLGSPKSETVFLIVTECSIKATNVKFGRLVFEHKLGSVTKFNQLAESPRCFAYLTKEGSDVSLCHAFQASDELAVFQLFTVLKEAIQESSVGIKAKEDSPFDAVQCKQCQQYEVLYVGKIKVAQKRGSQKFVDEAAYKLINCKVSPNSEDKSILKDLDSKLSEENKKTICEKKEVPEWSFNVTPDIPHPLIADADTNNSASQKPTTRQRIQSDNNEGQLAPPSNASIITHSQSLDKSSRDALVQDIQTLAFTSEQFSSVIEDGSLHRQTSLPPMNAKTFLECSLGFPFSQGDSSGSLSEEQGQDNRTMLFLISPCDLRLISTDKKELLFQKDFCSVSHCSQGEEYAEYFGLICRETTITGMDMYVGYIFQCQSAKIVNEIIKTFKQSFHCAVVTSQEKRISSKIFNFCDTCPMYWFHKLCSDTEGETADKIQSVIMMHIAALADKEQKELMSKYQEIVVRSLAEQNIVFMTLIRAVCEQKQMKHSHSISKDHKEKRALSPLSSLTTMAKKTFPSPFESSSKVSKEMQLTKAYSLPVGARSDILKFGGDKKSQSKSQQKYNKTSSFSQKTPIVEEPKKEPTPPSPQEANLISFETTQPRHKDSSSSLRKDTDRSLSDTAAVLWDLHQGEQDMRAHTKENIRTTSERKINELPRTPLKASPLRNIFLRVGSKKGNFPLKEIKEQHGSKHGSWRKMLFNRVHQKPFAKDIIFGEVVEEKRMEPPKHSSSHLKALWKKAIMEQIILIRLEREQKKLKMKQDKILEKHIKLEYDVICPCPDDAVHKWEELFVSEATYSSLEAAIKYGVPCKKRGEIWIFLANKYCCFKKCPAIDNTPYVDLLRKLTPYQHAILIDIGRTYPGHPYFKQVLGSGQLSLFSLMKAYSVVDEEVGYCQGLSFLGGILLLHMDEEKAFFAIKHIMFTLGFRNQYKADMAALQVQMYQLARLVQNTVPEVHELFEKFEVSPMLYAAPWFLTLFASHFPIGFVARLLDLVFLQGISVLFKVSALLLKVHQSQILKCNSFESIVSFLKATLPSSGHVGMEKVLDQVVSMDIEKSLMTYQIEYMVLKEEMSEHSTDSESSSSISKQIETENKELQKQNMELSEQLQVALNSVSKLEASVTSYQSTIRKLESHVRTLQDERDAMHHSVNVLRKRLDSKDLTATGAMPSEAELSSLANIASAKK</sequence>
<dbReference type="PROSITE" id="PS50086">
    <property type="entry name" value="TBC_RABGAP"/>
    <property type="match status" value="1"/>
</dbReference>
<evidence type="ECO:0000256" key="1">
    <source>
        <dbReference type="ARBA" id="ARBA00022468"/>
    </source>
</evidence>
<accession>A0AAV6V2N7</accession>